<organism evidence="1 2">
    <name type="scientific">Clostridium argentinense CDC 2741</name>
    <dbReference type="NCBI Taxonomy" id="1418104"/>
    <lineage>
        <taxon>Bacteria</taxon>
        <taxon>Bacillati</taxon>
        <taxon>Bacillota</taxon>
        <taxon>Clostridia</taxon>
        <taxon>Eubacteriales</taxon>
        <taxon>Clostridiaceae</taxon>
        <taxon>Clostridium</taxon>
    </lineage>
</organism>
<dbReference type="OrthoDB" id="1928775at2"/>
<proteinExistence type="predicted"/>
<keyword evidence="2" id="KW-1185">Reference proteome</keyword>
<gene>
    <name evidence="1" type="ORF">U732_1273</name>
</gene>
<protein>
    <submittedName>
        <fullName evidence="1">TGF-beta propeptide family protein</fullName>
    </submittedName>
</protein>
<sequence>MASLIIPGDKSITISNKVCCAIKDQFIFIEDINGSINKSYLFFNTDSIPENALISSAKLVLFKSCSDMPVNSLINIYPLKDDFSTCTTYKVQPQIYDSYKKIGEISINKISVEIDIMDIVIAWLDGTIINKGLVIEGEAGVTPLLSFGSASISDKYLMPILRIVYNYSSCNGQGQYAYLPVAINYADYENPASYDDKCRLLIVIVVTVGSKKYYASKEYSYIPSQGIDIINVAYIPQEGTTPIVEIGYSYYHL</sequence>
<comment type="caution">
    <text evidence="1">The sequence shown here is derived from an EMBL/GenBank/DDBJ whole genome shotgun (WGS) entry which is preliminary data.</text>
</comment>
<dbReference type="STRING" id="29341.RSJ17_13850"/>
<name>A0A0C1U5E9_9CLOT</name>
<dbReference type="EMBL" id="AYSO01000015">
    <property type="protein sequence ID" value="KIE46953.1"/>
    <property type="molecule type" value="Genomic_DNA"/>
</dbReference>
<evidence type="ECO:0000313" key="1">
    <source>
        <dbReference type="EMBL" id="KIE46953.1"/>
    </source>
</evidence>
<reference evidence="1 2" key="1">
    <citation type="journal article" date="2015" name="Infect. Genet. Evol.">
        <title>Genomic sequences of six botulinum neurotoxin-producing strains representing three clostridial species illustrate the mobility and diversity of botulinum neurotoxin genes.</title>
        <authorList>
            <person name="Smith T.J."/>
            <person name="Hill K.K."/>
            <person name="Xie G."/>
            <person name="Foley B.T."/>
            <person name="Williamson C.H."/>
            <person name="Foster J.T."/>
            <person name="Johnson S.L."/>
            <person name="Chertkov O."/>
            <person name="Teshima H."/>
            <person name="Gibbons H.S."/>
            <person name="Johnsky L.A."/>
            <person name="Karavis M.A."/>
            <person name="Smith L.A."/>
        </authorList>
    </citation>
    <scope>NUCLEOTIDE SEQUENCE [LARGE SCALE GENOMIC DNA]</scope>
    <source>
        <strain evidence="1 2">CDC 2741</strain>
    </source>
</reference>
<dbReference type="RefSeq" id="WP_039632155.1">
    <property type="nucleotide sequence ID" value="NZ_AYSO01000015.1"/>
</dbReference>
<dbReference type="Proteomes" id="UP000031366">
    <property type="component" value="Unassembled WGS sequence"/>
</dbReference>
<dbReference type="NCBIfam" id="NF033679">
    <property type="entry name" value="DNRLRE_dom"/>
    <property type="match status" value="1"/>
</dbReference>
<dbReference type="AlphaFoldDB" id="A0A0C1U5E9"/>
<evidence type="ECO:0000313" key="2">
    <source>
        <dbReference type="Proteomes" id="UP000031366"/>
    </source>
</evidence>
<accession>A0A0C1U5E9</accession>